<dbReference type="OrthoDB" id="9813719at2"/>
<dbReference type="InterPro" id="IPR036597">
    <property type="entry name" value="Fido-like_dom_sf"/>
</dbReference>
<evidence type="ECO:0000313" key="5">
    <source>
        <dbReference type="Proteomes" id="UP000798488"/>
    </source>
</evidence>
<dbReference type="GO" id="GO:0016779">
    <property type="term" value="F:nucleotidyltransferase activity"/>
    <property type="evidence" value="ECO:0007669"/>
    <property type="project" value="UniProtKB-KW"/>
</dbReference>
<dbReference type="Pfam" id="PF02661">
    <property type="entry name" value="Fic"/>
    <property type="match status" value="1"/>
</dbReference>
<sequence>MKKFNYREVDQELMVPEVMNLVSTIHGYKGKQELFMKAKPDILKSMLEVAKVQSTGASNRIEGIFTTDKRLVELVSEKAEPLNRDEEEIAGYREVLNTIHENYEHIILKPNVILQLHRDLYSFLPTVDGGKYKNQDNIIEEVDGKGIRHIRFKPLSAFETPEAIERLCTEYQEAIREAKIDPLILISKFVFDFLGIHPFNDGNGRMSRLLTLLLLYQKGYFVGKYISLEMLIENSKESYYRTLQQSSEGWYENQNNYFPFVKYYLGIIAKAYKEFSHRVETVVVDKMGKAERVKELFDRRIGKISKSDIANIYPDISVTTIEKALSDLLKEGYIKKVGSGRATAYVKNED</sequence>
<comment type="caution">
    <text evidence="4">The sequence shown here is derived from an EMBL/GenBank/DDBJ whole genome shotgun (WGS) entry which is preliminary data.</text>
</comment>
<dbReference type="InterPro" id="IPR036388">
    <property type="entry name" value="WH-like_DNA-bd_sf"/>
</dbReference>
<dbReference type="SUPFAM" id="SSF140931">
    <property type="entry name" value="Fic-like"/>
    <property type="match status" value="1"/>
</dbReference>
<dbReference type="AlphaFoldDB" id="A0A9D2WSV8"/>
<feature type="binding site" evidence="2">
    <location>
        <begin position="239"/>
        <end position="240"/>
    </location>
    <ligand>
        <name>ATP</name>
        <dbReference type="ChEBI" id="CHEBI:30616"/>
    </ligand>
</feature>
<dbReference type="EMBL" id="LSRS01000001">
    <property type="protein sequence ID" value="KAF1086326.1"/>
    <property type="molecule type" value="Genomic_DNA"/>
</dbReference>
<evidence type="ECO:0000259" key="3">
    <source>
        <dbReference type="PROSITE" id="PS51459"/>
    </source>
</evidence>
<proteinExistence type="predicted"/>
<feature type="active site" evidence="1">
    <location>
        <position position="197"/>
    </location>
</feature>
<feature type="domain" description="Fido" evidence="3">
    <location>
        <begin position="108"/>
        <end position="266"/>
    </location>
</feature>
<keyword evidence="2" id="KW-0067">ATP-binding</keyword>
<dbReference type="RefSeq" id="WP_161820498.1">
    <property type="nucleotide sequence ID" value="NZ_LSRS01000001.1"/>
</dbReference>
<evidence type="ECO:0000256" key="2">
    <source>
        <dbReference type="PIRSR" id="PIRSR640198-2"/>
    </source>
</evidence>
<dbReference type="InterPro" id="IPR040198">
    <property type="entry name" value="Fido_containing"/>
</dbReference>
<evidence type="ECO:0000256" key="1">
    <source>
        <dbReference type="PIRSR" id="PIRSR640198-1"/>
    </source>
</evidence>
<keyword evidence="5" id="KW-1185">Reference proteome</keyword>
<dbReference type="InterPro" id="IPR003812">
    <property type="entry name" value="Fido"/>
</dbReference>
<dbReference type="Gene3D" id="1.10.10.10">
    <property type="entry name" value="Winged helix-like DNA-binding domain superfamily/Winged helix DNA-binding domain"/>
    <property type="match status" value="1"/>
</dbReference>
<dbReference type="PROSITE" id="PS51459">
    <property type="entry name" value="FIDO"/>
    <property type="match status" value="1"/>
</dbReference>
<feature type="binding site" evidence="2">
    <location>
        <begin position="201"/>
        <end position="208"/>
    </location>
    <ligand>
        <name>ATP</name>
        <dbReference type="ChEBI" id="CHEBI:30616"/>
    </ligand>
</feature>
<dbReference type="Gene3D" id="1.10.3290.10">
    <property type="entry name" value="Fido-like domain"/>
    <property type="match status" value="1"/>
</dbReference>
<name>A0A9D2WSV8_9FIRM</name>
<dbReference type="PANTHER" id="PTHR13504:SF38">
    <property type="entry name" value="FIDO DOMAIN-CONTAINING PROTEIN"/>
    <property type="match status" value="1"/>
</dbReference>
<keyword evidence="4" id="KW-0548">Nucleotidyltransferase</keyword>
<protein>
    <submittedName>
        <fullName evidence="4">Adenosine monophosphate-protein transferase SoFic</fullName>
        <ecNumber evidence="4">2.7.7.-</ecNumber>
    </submittedName>
</protein>
<gene>
    <name evidence="4" type="ORF">SPSYN_00044</name>
</gene>
<keyword evidence="4" id="KW-0808">Transferase</keyword>
<dbReference type="Proteomes" id="UP000798488">
    <property type="component" value="Unassembled WGS sequence"/>
</dbReference>
<keyword evidence="2" id="KW-0547">Nucleotide-binding</keyword>
<organism evidence="4 5">
    <name type="scientific">Sporotomaculum syntrophicum</name>
    <dbReference type="NCBI Taxonomy" id="182264"/>
    <lineage>
        <taxon>Bacteria</taxon>
        <taxon>Bacillati</taxon>
        <taxon>Bacillota</taxon>
        <taxon>Clostridia</taxon>
        <taxon>Eubacteriales</taxon>
        <taxon>Desulfallaceae</taxon>
        <taxon>Sporotomaculum</taxon>
    </lineage>
</organism>
<accession>A0A9D2WSV8</accession>
<dbReference type="PANTHER" id="PTHR13504">
    <property type="entry name" value="FIDO DOMAIN-CONTAINING PROTEIN DDB_G0283145"/>
    <property type="match status" value="1"/>
</dbReference>
<dbReference type="EC" id="2.7.7.-" evidence="4"/>
<evidence type="ECO:0000313" key="4">
    <source>
        <dbReference type="EMBL" id="KAF1086326.1"/>
    </source>
</evidence>
<reference evidence="4" key="1">
    <citation type="submission" date="2016-02" db="EMBL/GenBank/DDBJ databases">
        <title>Draft Genome Sequence of Sporotomaculum syntrophicum Strain FB, a Syntrophic Benzoate Degrader.</title>
        <authorList>
            <person name="Nobu M.K."/>
            <person name="Narihiro T."/>
            <person name="Qiu Y.-L."/>
            <person name="Ohashi A."/>
            <person name="Liu W.-T."/>
            <person name="Yuji S."/>
        </authorList>
    </citation>
    <scope>NUCLEOTIDE SEQUENCE</scope>
    <source>
        <strain evidence="4">FB</strain>
    </source>
</reference>
<dbReference type="GO" id="GO:0005524">
    <property type="term" value="F:ATP binding"/>
    <property type="evidence" value="ECO:0007669"/>
    <property type="project" value="UniProtKB-KW"/>
</dbReference>